<evidence type="ECO:0000259" key="1">
    <source>
        <dbReference type="Pfam" id="PF13619"/>
    </source>
</evidence>
<comment type="caution">
    <text evidence="2">The sequence shown here is derived from an EMBL/GenBank/DDBJ whole genome shotgun (WGS) entry which is preliminary data.</text>
</comment>
<evidence type="ECO:0000313" key="2">
    <source>
        <dbReference type="EMBL" id="PWJ87954.1"/>
    </source>
</evidence>
<dbReference type="EMBL" id="QGGH01000013">
    <property type="protein sequence ID" value="PWJ87954.1"/>
    <property type="molecule type" value="Genomic_DNA"/>
</dbReference>
<evidence type="ECO:0000313" key="3">
    <source>
        <dbReference type="Proteomes" id="UP000245631"/>
    </source>
</evidence>
<dbReference type="AlphaFoldDB" id="A0A8E2W7P6"/>
<dbReference type="Proteomes" id="UP000245631">
    <property type="component" value="Unassembled WGS sequence"/>
</dbReference>
<dbReference type="InterPro" id="IPR025309">
    <property type="entry name" value="KTSC_dom"/>
</dbReference>
<reference evidence="2 3" key="1">
    <citation type="submission" date="2018-05" db="EMBL/GenBank/DDBJ databases">
        <title>Genomic Encyclopedia of Type Strains, Phase IV (KMG-IV): sequencing the most valuable type-strain genomes for metagenomic binning, comparative biology and taxonomic classification.</title>
        <authorList>
            <person name="Goeker M."/>
        </authorList>
    </citation>
    <scope>NUCLEOTIDE SEQUENCE [LARGE SCALE GENOMIC DNA]</scope>
    <source>
        <strain evidence="2 3">DSM 2626</strain>
    </source>
</reference>
<name>A0A8E2W7P6_RHILI</name>
<protein>
    <submittedName>
        <fullName evidence="2">KTSC domain-containing protein</fullName>
    </submittedName>
</protein>
<organism evidence="2 3">
    <name type="scientific">Rhizobium loti</name>
    <name type="common">Mesorhizobium loti</name>
    <dbReference type="NCBI Taxonomy" id="381"/>
    <lineage>
        <taxon>Bacteria</taxon>
        <taxon>Pseudomonadati</taxon>
        <taxon>Pseudomonadota</taxon>
        <taxon>Alphaproteobacteria</taxon>
        <taxon>Hyphomicrobiales</taxon>
        <taxon>Phyllobacteriaceae</taxon>
        <taxon>Mesorhizobium</taxon>
    </lineage>
</organism>
<gene>
    <name evidence="2" type="ORF">C8D77_11343</name>
</gene>
<sequence length="124" mass="14450">MCTLTVRLVRASWEHLRLHFFPPMELSAGANLRLPKVSSTLEVAGEGYVKRCSRMPSTSIRKTEYDPDKRVRSVWFVASGKRYEFEGVPPEIFAEFRSAFAKGRYFNEHIRNRFRYRLADNNSG</sequence>
<dbReference type="Pfam" id="PF13619">
    <property type="entry name" value="KTSC"/>
    <property type="match status" value="1"/>
</dbReference>
<dbReference type="GeneID" id="71812320"/>
<feature type="domain" description="KTSC" evidence="1">
    <location>
        <begin position="57"/>
        <end position="114"/>
    </location>
</feature>
<dbReference type="RefSeq" id="WP_245951913.1">
    <property type="nucleotide sequence ID" value="NZ_QGGH01000013.1"/>
</dbReference>
<proteinExistence type="predicted"/>
<accession>A0A8E2W7P6</accession>